<keyword evidence="5" id="KW-0146">Chitin degradation</keyword>
<accession>A0A8H6X9F9</accession>
<feature type="domain" description="NodB homology" evidence="16">
    <location>
        <begin position="148"/>
        <end position="371"/>
    </location>
</feature>
<dbReference type="EMBL" id="JACAZI010000023">
    <property type="protein sequence ID" value="KAF7336379.1"/>
    <property type="molecule type" value="Genomic_DNA"/>
</dbReference>
<evidence type="ECO:0000313" key="17">
    <source>
        <dbReference type="EMBL" id="KAF7336379.1"/>
    </source>
</evidence>
<dbReference type="AlphaFoldDB" id="A0A8H6X9F9"/>
<evidence type="ECO:0000256" key="11">
    <source>
        <dbReference type="ARBA" id="ARBA00023326"/>
    </source>
</evidence>
<dbReference type="GO" id="GO:0004099">
    <property type="term" value="F:chitin deacetylase activity"/>
    <property type="evidence" value="ECO:0007669"/>
    <property type="project" value="UniProtKB-EC"/>
</dbReference>
<sequence>MRLLEVLFVFPLLSTASVLQHRYDHDHSHNVEKRLPSTWYHHPDHPVHSLFRRGDTDGVTYAPVGSAAWAAGYPPDPPASPNVNVPAAWLAALNDAIARNAIPNVPISKLGADGNPAYPNGGDPNSPEICSATYQCRIDGDVWDAPNSTLGLSFDDGPEAGSNKLIEYLKTINQQVTHFMIGSNIRDNPDAFIQEFNLGNDIAVHTWTHPYMTTQSNEVVVAELGWTMQIIHNSTGGRVPKFWRPPYGGTYYPVFCSVQLLNLFPQTVTNGSAPLPKRCLASPQLFGTKSTSPSLQISFAFTHALCSTNDWSLTDSPPGTTAAKINASMTQWLTGPKSPGLIILEHELSNQSVASFMAAYPVMQQNGWNIMSLAQLIGHNASYQNADNSTSPVNAVDVINAKSGSPPSASTTNLNTVGKASGSGPSASPSHAPNPKPNSASSSRRAMGLMSILSTALFLMLWK</sequence>
<dbReference type="InterPro" id="IPR002509">
    <property type="entry name" value="NODB_dom"/>
</dbReference>
<keyword evidence="9" id="KW-0449">Lipoprotein</keyword>
<gene>
    <name evidence="17" type="ORF">MVEN_02186500</name>
</gene>
<evidence type="ECO:0000256" key="10">
    <source>
        <dbReference type="ARBA" id="ARBA00023316"/>
    </source>
</evidence>
<dbReference type="InterPro" id="IPR050248">
    <property type="entry name" value="Polysacc_deacetylase_ArnD"/>
</dbReference>
<evidence type="ECO:0000256" key="6">
    <source>
        <dbReference type="ARBA" id="ARBA00023136"/>
    </source>
</evidence>
<name>A0A8H6X9F9_9AGAR</name>
<comment type="caution">
    <text evidence="17">The sequence shown here is derived from an EMBL/GenBank/DDBJ whole genome shotgun (WGS) entry which is preliminary data.</text>
</comment>
<comment type="catalytic activity">
    <reaction evidence="13">
        <text>[(1-&gt;4)-N-acetyl-beta-D-glucosaminyl](n) + n H2O = chitosan + n acetate</text>
        <dbReference type="Rhea" id="RHEA:10464"/>
        <dbReference type="Rhea" id="RHEA-COMP:9593"/>
        <dbReference type="Rhea" id="RHEA-COMP:9597"/>
        <dbReference type="ChEBI" id="CHEBI:15377"/>
        <dbReference type="ChEBI" id="CHEBI:17029"/>
        <dbReference type="ChEBI" id="CHEBI:30089"/>
        <dbReference type="ChEBI" id="CHEBI:57704"/>
        <dbReference type="EC" id="3.5.1.41"/>
    </reaction>
    <physiologicalReaction direction="left-to-right" evidence="13">
        <dbReference type="Rhea" id="RHEA:10465"/>
    </physiologicalReaction>
</comment>
<evidence type="ECO:0000256" key="13">
    <source>
        <dbReference type="ARBA" id="ARBA00048494"/>
    </source>
</evidence>
<feature type="chain" id="PRO_5034678648" description="chitin deacetylase" evidence="15">
    <location>
        <begin position="17"/>
        <end position="463"/>
    </location>
</feature>
<comment type="cofactor">
    <cofactor evidence="1">
        <name>Co(2+)</name>
        <dbReference type="ChEBI" id="CHEBI:48828"/>
    </cofactor>
</comment>
<dbReference type="PANTHER" id="PTHR10587:SF135">
    <property type="entry name" value="CHITIN DEACETYLASE 3"/>
    <property type="match status" value="1"/>
</dbReference>
<reference evidence="17" key="1">
    <citation type="submission" date="2020-05" db="EMBL/GenBank/DDBJ databases">
        <title>Mycena genomes resolve the evolution of fungal bioluminescence.</title>
        <authorList>
            <person name="Tsai I.J."/>
        </authorList>
    </citation>
    <scope>NUCLEOTIDE SEQUENCE</scope>
    <source>
        <strain evidence="17">CCC161011</strain>
    </source>
</reference>
<organism evidence="17 18">
    <name type="scientific">Mycena venus</name>
    <dbReference type="NCBI Taxonomy" id="2733690"/>
    <lineage>
        <taxon>Eukaryota</taxon>
        <taxon>Fungi</taxon>
        <taxon>Dikarya</taxon>
        <taxon>Basidiomycota</taxon>
        <taxon>Agaricomycotina</taxon>
        <taxon>Agaricomycetes</taxon>
        <taxon>Agaricomycetidae</taxon>
        <taxon>Agaricales</taxon>
        <taxon>Marasmiineae</taxon>
        <taxon>Mycenaceae</taxon>
        <taxon>Mycena</taxon>
    </lineage>
</organism>
<dbReference type="GO" id="GO:0071555">
    <property type="term" value="P:cell wall organization"/>
    <property type="evidence" value="ECO:0007669"/>
    <property type="project" value="UniProtKB-KW"/>
</dbReference>
<dbReference type="GO" id="GO:0098552">
    <property type="term" value="C:side of membrane"/>
    <property type="evidence" value="ECO:0007669"/>
    <property type="project" value="UniProtKB-KW"/>
</dbReference>
<keyword evidence="3" id="KW-1003">Cell membrane</keyword>
<feature type="signal peptide" evidence="15">
    <location>
        <begin position="1"/>
        <end position="16"/>
    </location>
</feature>
<evidence type="ECO:0000256" key="8">
    <source>
        <dbReference type="ARBA" id="ARBA00023285"/>
    </source>
</evidence>
<evidence type="ECO:0000313" key="18">
    <source>
        <dbReference type="Proteomes" id="UP000620124"/>
    </source>
</evidence>
<keyword evidence="15" id="KW-0732">Signal</keyword>
<keyword evidence="18" id="KW-1185">Reference proteome</keyword>
<dbReference type="GO" id="GO:0000272">
    <property type="term" value="P:polysaccharide catabolic process"/>
    <property type="evidence" value="ECO:0007669"/>
    <property type="project" value="UniProtKB-KW"/>
</dbReference>
<evidence type="ECO:0000256" key="5">
    <source>
        <dbReference type="ARBA" id="ARBA00023024"/>
    </source>
</evidence>
<dbReference type="GO" id="GO:0006032">
    <property type="term" value="P:chitin catabolic process"/>
    <property type="evidence" value="ECO:0007669"/>
    <property type="project" value="UniProtKB-KW"/>
</dbReference>
<evidence type="ECO:0000256" key="12">
    <source>
        <dbReference type="ARBA" id="ARBA00024056"/>
    </source>
</evidence>
<feature type="compositionally biased region" description="Polar residues" evidence="14">
    <location>
        <begin position="402"/>
        <end position="418"/>
    </location>
</feature>
<dbReference type="PANTHER" id="PTHR10587">
    <property type="entry name" value="GLYCOSYL TRANSFERASE-RELATED"/>
    <property type="match status" value="1"/>
</dbReference>
<dbReference type="Gene3D" id="3.20.20.370">
    <property type="entry name" value="Glycoside hydrolase/deacetylase"/>
    <property type="match status" value="1"/>
</dbReference>
<evidence type="ECO:0000256" key="15">
    <source>
        <dbReference type="SAM" id="SignalP"/>
    </source>
</evidence>
<evidence type="ECO:0000256" key="9">
    <source>
        <dbReference type="ARBA" id="ARBA00023288"/>
    </source>
</evidence>
<evidence type="ECO:0000256" key="1">
    <source>
        <dbReference type="ARBA" id="ARBA00001941"/>
    </source>
</evidence>
<feature type="region of interest" description="Disordered" evidence="14">
    <location>
        <begin position="401"/>
        <end position="444"/>
    </location>
</feature>
<dbReference type="SUPFAM" id="SSF88713">
    <property type="entry name" value="Glycoside hydrolase/deacetylase"/>
    <property type="match status" value="1"/>
</dbReference>
<evidence type="ECO:0000256" key="7">
    <source>
        <dbReference type="ARBA" id="ARBA00023277"/>
    </source>
</evidence>
<protein>
    <recommendedName>
        <fullName evidence="12">chitin deacetylase</fullName>
        <ecNumber evidence="12">3.5.1.41</ecNumber>
    </recommendedName>
</protein>
<keyword evidence="4" id="KW-0325">Glycoprotein</keyword>
<dbReference type="InterPro" id="IPR011330">
    <property type="entry name" value="Glyco_hydro/deAcase_b/a-brl"/>
</dbReference>
<evidence type="ECO:0000259" key="16">
    <source>
        <dbReference type="PROSITE" id="PS51677"/>
    </source>
</evidence>
<dbReference type="GO" id="GO:0005886">
    <property type="term" value="C:plasma membrane"/>
    <property type="evidence" value="ECO:0007669"/>
    <property type="project" value="UniProtKB-SubCell"/>
</dbReference>
<keyword evidence="8" id="KW-0170">Cobalt</keyword>
<keyword evidence="11" id="KW-0624">Polysaccharide degradation</keyword>
<keyword evidence="7" id="KW-0119">Carbohydrate metabolism</keyword>
<dbReference type="GO" id="GO:0009272">
    <property type="term" value="P:fungal-type cell wall biogenesis"/>
    <property type="evidence" value="ECO:0007669"/>
    <property type="project" value="UniProtKB-ARBA"/>
</dbReference>
<keyword evidence="4" id="KW-0336">GPI-anchor</keyword>
<proteinExistence type="predicted"/>
<dbReference type="OrthoDB" id="407355at2759"/>
<evidence type="ECO:0000256" key="2">
    <source>
        <dbReference type="ARBA" id="ARBA00004609"/>
    </source>
</evidence>
<comment type="subcellular location">
    <subcellularLocation>
        <location evidence="2">Cell membrane</location>
        <topology evidence="2">Lipid-anchor</topology>
        <topology evidence="2">GPI-anchor</topology>
    </subcellularLocation>
</comment>
<dbReference type="EC" id="3.5.1.41" evidence="12"/>
<keyword evidence="10" id="KW-0961">Cell wall biogenesis/degradation</keyword>
<evidence type="ECO:0000256" key="4">
    <source>
        <dbReference type="ARBA" id="ARBA00022622"/>
    </source>
</evidence>
<dbReference type="PROSITE" id="PS51677">
    <property type="entry name" value="NODB"/>
    <property type="match status" value="1"/>
</dbReference>
<keyword evidence="6" id="KW-0472">Membrane</keyword>
<feature type="compositionally biased region" description="Low complexity" evidence="14">
    <location>
        <begin position="419"/>
        <end position="444"/>
    </location>
</feature>
<evidence type="ECO:0000256" key="3">
    <source>
        <dbReference type="ARBA" id="ARBA00022475"/>
    </source>
</evidence>
<evidence type="ECO:0000256" key="14">
    <source>
        <dbReference type="SAM" id="MobiDB-lite"/>
    </source>
</evidence>
<dbReference type="Proteomes" id="UP000620124">
    <property type="component" value="Unassembled WGS sequence"/>
</dbReference>
<dbReference type="Pfam" id="PF01522">
    <property type="entry name" value="Polysacc_deac_1"/>
    <property type="match status" value="1"/>
</dbReference>